<dbReference type="PROSITE" id="PS50111">
    <property type="entry name" value="CHEMOTAXIS_TRANSDUC_2"/>
    <property type="match status" value="1"/>
</dbReference>
<dbReference type="EMBL" id="JPGY02000001">
    <property type="protein sequence ID" value="KRU13221.1"/>
    <property type="molecule type" value="Genomic_DNA"/>
</dbReference>
<evidence type="ECO:0000259" key="7">
    <source>
        <dbReference type="PROSITE" id="PS50885"/>
    </source>
</evidence>
<dbReference type="InterPro" id="IPR004089">
    <property type="entry name" value="MCPsignal_dom"/>
</dbReference>
<feature type="coiled-coil region" evidence="4">
    <location>
        <begin position="144"/>
        <end position="206"/>
    </location>
</feature>
<protein>
    <submittedName>
        <fullName evidence="8">Methyl-accepting chemotaxis protein 4</fullName>
    </submittedName>
    <submittedName>
        <fullName evidence="9">Methyl-accepting chemotaxis sensory transducer</fullName>
    </submittedName>
</protein>
<dbReference type="Gene3D" id="1.10.287.950">
    <property type="entry name" value="Methyl-accepting chemotaxis protein"/>
    <property type="match status" value="1"/>
</dbReference>
<keyword evidence="5" id="KW-0812">Transmembrane</keyword>
<dbReference type="RefSeq" id="WP_004455500.1">
    <property type="nucleotide sequence ID" value="NZ_ANZB01000010.1"/>
</dbReference>
<name>A0A0H3IZ39_CLOPA</name>
<feature type="domain" description="Methyl-accepting transducer" evidence="6">
    <location>
        <begin position="143"/>
        <end position="380"/>
    </location>
</feature>
<evidence type="ECO:0000256" key="2">
    <source>
        <dbReference type="ARBA" id="ARBA00029447"/>
    </source>
</evidence>
<dbReference type="GO" id="GO:0007165">
    <property type="term" value="P:signal transduction"/>
    <property type="evidence" value="ECO:0007669"/>
    <property type="project" value="UniProtKB-KW"/>
</dbReference>
<reference evidence="8 11" key="1">
    <citation type="journal article" date="2015" name="Genome Announc.">
        <title>Complete Genome Sequence of the Nitrogen-Fixing and Solvent-Producing Clostridium pasteurianum DSM 525.</title>
        <authorList>
            <person name="Poehlein A."/>
            <person name="Grosse-Honebrink A."/>
            <person name="Zhang Y."/>
            <person name="Minton N.P."/>
            <person name="Daniel R."/>
        </authorList>
    </citation>
    <scope>NUCLEOTIDE SEQUENCE [LARGE SCALE GENOMIC DNA]</scope>
    <source>
        <strain evidence="8">DSM 525</strain>
        <strain evidence="11">DSM 525 / ATCC 6013</strain>
    </source>
</reference>
<comment type="similarity">
    <text evidence="2">Belongs to the methyl-accepting chemotaxis (MCP) protein family.</text>
</comment>
<evidence type="ECO:0000313" key="11">
    <source>
        <dbReference type="Proteomes" id="UP000030905"/>
    </source>
</evidence>
<dbReference type="KEGG" id="cpat:CLPA_c06810"/>
<evidence type="ECO:0000259" key="6">
    <source>
        <dbReference type="PROSITE" id="PS50111"/>
    </source>
</evidence>
<dbReference type="InterPro" id="IPR003660">
    <property type="entry name" value="HAMP_dom"/>
</dbReference>
<keyword evidence="4" id="KW-0175">Coiled coil</keyword>
<feature type="domain" description="HAMP" evidence="7">
    <location>
        <begin position="72"/>
        <end position="124"/>
    </location>
</feature>
<dbReference type="SMART" id="SM00283">
    <property type="entry name" value="MA"/>
    <property type="match status" value="1"/>
</dbReference>
<feature type="transmembrane region" description="Helical" evidence="5">
    <location>
        <begin position="12"/>
        <end position="34"/>
    </location>
</feature>
<dbReference type="PATRIC" id="fig|1262449.3.peg.2892"/>
<proteinExistence type="inferred from homology"/>
<accession>A0A0H3IZ39</accession>
<dbReference type="SUPFAM" id="SSF58104">
    <property type="entry name" value="Methyl-accepting chemotaxis protein (MCP) signaling domain"/>
    <property type="match status" value="1"/>
</dbReference>
<evidence type="ECO:0000256" key="3">
    <source>
        <dbReference type="PROSITE-ProRule" id="PRU00284"/>
    </source>
</evidence>
<feature type="transmembrane region" description="Helical" evidence="5">
    <location>
        <begin position="49"/>
        <end position="71"/>
    </location>
</feature>
<dbReference type="AlphaFoldDB" id="A0A0H3IZ39"/>
<reference evidence="9" key="2">
    <citation type="submission" date="2015-10" db="EMBL/GenBank/DDBJ databases">
        <title>Improved Draft Genome Sequence of Clostridium pasteurianum Strain ATCC 6013 (DSM 525) Using a Hybrid Next-Generation Sequencing Approach.</title>
        <authorList>
            <person name="Pyne M.E."/>
            <person name="Utturkar S.M."/>
            <person name="Brown S.D."/>
            <person name="Moo-Young M."/>
            <person name="Chung D.A."/>
            <person name="Chou P.C."/>
        </authorList>
    </citation>
    <scope>NUCLEOTIDE SEQUENCE</scope>
    <source>
        <strain evidence="9">ATCC 6013</strain>
    </source>
</reference>
<evidence type="ECO:0000313" key="8">
    <source>
        <dbReference type="EMBL" id="AJA50769.1"/>
    </source>
</evidence>
<keyword evidence="5" id="KW-0472">Membrane</keyword>
<dbReference type="Proteomes" id="UP000030905">
    <property type="component" value="Chromosome"/>
</dbReference>
<dbReference type="PANTHER" id="PTHR32089:SF112">
    <property type="entry name" value="LYSOZYME-LIKE PROTEIN-RELATED"/>
    <property type="match status" value="1"/>
</dbReference>
<evidence type="ECO:0000256" key="1">
    <source>
        <dbReference type="ARBA" id="ARBA00023224"/>
    </source>
</evidence>
<sequence length="431" mass="47403">MIKLFRNLKVANKLIFCFSILDACIIIAGVINYLEMREVYGDLQHKNVAIISSGFMIIAILVSLISAYILIKNINGSLIKIKKFAERISNFDFSLPIEVDRKDEFGETADRLNQSRSNIVALLKNIAGSSENMSADSEELAAISEELMTKMEEMNNSYKNIERSVEDNSASSEEITASIEEINSGVNQLSQQALDTRNVANKAKENAEGVREKGQKAVDSTGELYEEKRESILKAIEDGKIVAKIKDMAAIIESIADQTNLLALNAAIEAARAGEQGKGFAVVADEVRKLAEQSKDAVNEINENIVKVDKAFMNLSDSSNDIMTFMNEKIIPEFNSLVEGGNAYYSDAADMDKLSEDIASTLEQFSATIDQISKAIQDVALNEQRSSENADSVVNVVDESTNAAKQVAETSQNQAEMAQTLNELFQKFKIS</sequence>
<gene>
    <name evidence="8" type="primary">mcp4</name>
    <name evidence="8" type="ORF">CLPA_c06810</name>
    <name evidence="9" type="ORF">CP6013_02469</name>
</gene>
<dbReference type="GeneID" id="93072898"/>
<reference evidence="9 10" key="3">
    <citation type="journal article" name="Genome Announc.">
        <title>Improved Draft Genome Sequence of Clostridium pasteurianum Strain ATCC 6013 (DSM 525) Using a Hybrid Next-Generation Sequencing Approach.</title>
        <authorList>
            <person name="Pyne M.E."/>
            <person name="Utturkar S."/>
            <person name="Brown S.D."/>
            <person name="Moo-Young M."/>
            <person name="Chung D.A."/>
            <person name="Chou C.P."/>
        </authorList>
    </citation>
    <scope>NUCLEOTIDE SEQUENCE [LARGE SCALE GENOMIC DNA]</scope>
    <source>
        <strain evidence="9 10">ATCC 6013</strain>
    </source>
</reference>
<dbReference type="EMBL" id="CP009268">
    <property type="protein sequence ID" value="AJA50769.1"/>
    <property type="molecule type" value="Genomic_DNA"/>
</dbReference>
<keyword evidence="5" id="KW-1133">Transmembrane helix</keyword>
<dbReference type="eggNOG" id="COG0840">
    <property type="taxonomic scope" value="Bacteria"/>
</dbReference>
<dbReference type="CDD" id="cd06225">
    <property type="entry name" value="HAMP"/>
    <property type="match status" value="1"/>
</dbReference>
<evidence type="ECO:0000256" key="5">
    <source>
        <dbReference type="SAM" id="Phobius"/>
    </source>
</evidence>
<dbReference type="Pfam" id="PF00015">
    <property type="entry name" value="MCPsignal"/>
    <property type="match status" value="1"/>
</dbReference>
<dbReference type="PANTHER" id="PTHR32089">
    <property type="entry name" value="METHYL-ACCEPTING CHEMOTAXIS PROTEIN MCPB"/>
    <property type="match status" value="1"/>
</dbReference>
<keyword evidence="1 3" id="KW-0807">Transducer</keyword>
<keyword evidence="11" id="KW-1185">Reference proteome</keyword>
<dbReference type="GO" id="GO:0016020">
    <property type="term" value="C:membrane"/>
    <property type="evidence" value="ECO:0007669"/>
    <property type="project" value="InterPro"/>
</dbReference>
<evidence type="ECO:0000256" key="4">
    <source>
        <dbReference type="SAM" id="Coils"/>
    </source>
</evidence>
<dbReference type="PROSITE" id="PS50885">
    <property type="entry name" value="HAMP"/>
    <property type="match status" value="1"/>
</dbReference>
<evidence type="ECO:0000313" key="10">
    <source>
        <dbReference type="Proteomes" id="UP000028042"/>
    </source>
</evidence>
<dbReference type="Proteomes" id="UP000028042">
    <property type="component" value="Unassembled WGS sequence"/>
</dbReference>
<evidence type="ECO:0000313" key="9">
    <source>
        <dbReference type="EMBL" id="KRU13221.1"/>
    </source>
</evidence>
<dbReference type="KEGG" id="cpae:CPAST_c06810"/>
<organism evidence="8 11">
    <name type="scientific">Clostridium pasteurianum DSM 525 = ATCC 6013</name>
    <dbReference type="NCBI Taxonomy" id="1262449"/>
    <lineage>
        <taxon>Bacteria</taxon>
        <taxon>Bacillati</taxon>
        <taxon>Bacillota</taxon>
        <taxon>Clostridia</taxon>
        <taxon>Eubacteriales</taxon>
        <taxon>Clostridiaceae</taxon>
        <taxon>Clostridium</taxon>
    </lineage>
</organism>